<dbReference type="AlphaFoldDB" id="A0A917DRZ5"/>
<organism evidence="5 6">
    <name type="scientific">Paenibacillus nasutitermitis</name>
    <dbReference type="NCBI Taxonomy" id="1652958"/>
    <lineage>
        <taxon>Bacteria</taxon>
        <taxon>Bacillati</taxon>
        <taxon>Bacillota</taxon>
        <taxon>Bacilli</taxon>
        <taxon>Bacillales</taxon>
        <taxon>Paenibacillaceae</taxon>
        <taxon>Paenibacillus</taxon>
    </lineage>
</organism>
<evidence type="ECO:0000256" key="1">
    <source>
        <dbReference type="ARBA" id="ARBA00023015"/>
    </source>
</evidence>
<evidence type="ECO:0000256" key="3">
    <source>
        <dbReference type="ARBA" id="ARBA00023163"/>
    </source>
</evidence>
<evidence type="ECO:0000313" key="5">
    <source>
        <dbReference type="EMBL" id="GGD61049.1"/>
    </source>
</evidence>
<dbReference type="GO" id="GO:0003700">
    <property type="term" value="F:DNA-binding transcription factor activity"/>
    <property type="evidence" value="ECO:0007669"/>
    <property type="project" value="InterPro"/>
</dbReference>
<dbReference type="Proteomes" id="UP000612456">
    <property type="component" value="Unassembled WGS sequence"/>
</dbReference>
<dbReference type="EMBL" id="BMHP01000001">
    <property type="protein sequence ID" value="GGD61049.1"/>
    <property type="molecule type" value="Genomic_DNA"/>
</dbReference>
<dbReference type="SMART" id="SM00347">
    <property type="entry name" value="HTH_MARR"/>
    <property type="match status" value="1"/>
</dbReference>
<dbReference type="PANTHER" id="PTHR42756:SF1">
    <property type="entry name" value="TRANSCRIPTIONAL REPRESSOR OF EMRAB OPERON"/>
    <property type="match status" value="1"/>
</dbReference>
<comment type="caution">
    <text evidence="5">The sequence shown here is derived from an EMBL/GenBank/DDBJ whole genome shotgun (WGS) entry which is preliminary data.</text>
</comment>
<protein>
    <recommendedName>
        <fullName evidence="4">HTH marR-type domain-containing protein</fullName>
    </recommendedName>
</protein>
<accession>A0A917DRZ5</accession>
<dbReference type="PROSITE" id="PS50995">
    <property type="entry name" value="HTH_MARR_2"/>
    <property type="match status" value="1"/>
</dbReference>
<evidence type="ECO:0000256" key="2">
    <source>
        <dbReference type="ARBA" id="ARBA00023125"/>
    </source>
</evidence>
<name>A0A917DRZ5_9BACL</name>
<reference evidence="5" key="2">
    <citation type="submission" date="2020-09" db="EMBL/GenBank/DDBJ databases">
        <authorList>
            <person name="Sun Q."/>
            <person name="Zhou Y."/>
        </authorList>
    </citation>
    <scope>NUCLEOTIDE SEQUENCE</scope>
    <source>
        <strain evidence="5">CGMCC 1.15178</strain>
    </source>
</reference>
<dbReference type="Gene3D" id="1.10.10.10">
    <property type="entry name" value="Winged helix-like DNA-binding domain superfamily/Winged helix DNA-binding domain"/>
    <property type="match status" value="1"/>
</dbReference>
<evidence type="ECO:0000313" key="6">
    <source>
        <dbReference type="Proteomes" id="UP000612456"/>
    </source>
</evidence>
<sequence length="145" mass="16517">MEDVRLLFQQIYKQFGMLNKNCCTVGGQDVSLIQSQILYEIDRQHQPSMQQIAHSLGLDITAFSHQIQTLVRKNLVAKKPSETDKRVSILYLTTEGKFVATVIDQQVNGYLTQIFEGISDKDKENVIQGLRILNDSMKKVPVCCR</sequence>
<dbReference type="Pfam" id="PF12802">
    <property type="entry name" value="MarR_2"/>
    <property type="match status" value="1"/>
</dbReference>
<proteinExistence type="predicted"/>
<feature type="domain" description="HTH marR-type" evidence="4">
    <location>
        <begin position="1"/>
        <end position="135"/>
    </location>
</feature>
<gene>
    <name evidence="5" type="ORF">GCM10010911_18650</name>
</gene>
<dbReference type="InterPro" id="IPR036390">
    <property type="entry name" value="WH_DNA-bd_sf"/>
</dbReference>
<reference evidence="5" key="1">
    <citation type="journal article" date="2014" name="Int. J. Syst. Evol. Microbiol.">
        <title>Complete genome sequence of Corynebacterium casei LMG S-19264T (=DSM 44701T), isolated from a smear-ripened cheese.</title>
        <authorList>
            <consortium name="US DOE Joint Genome Institute (JGI-PGF)"/>
            <person name="Walter F."/>
            <person name="Albersmeier A."/>
            <person name="Kalinowski J."/>
            <person name="Ruckert C."/>
        </authorList>
    </citation>
    <scope>NUCLEOTIDE SEQUENCE</scope>
    <source>
        <strain evidence="5">CGMCC 1.15178</strain>
    </source>
</reference>
<evidence type="ECO:0000259" key="4">
    <source>
        <dbReference type="PROSITE" id="PS50995"/>
    </source>
</evidence>
<keyword evidence="1" id="KW-0805">Transcription regulation</keyword>
<keyword evidence="6" id="KW-1185">Reference proteome</keyword>
<dbReference type="PANTHER" id="PTHR42756">
    <property type="entry name" value="TRANSCRIPTIONAL REGULATOR, MARR"/>
    <property type="match status" value="1"/>
</dbReference>
<dbReference type="InterPro" id="IPR036388">
    <property type="entry name" value="WH-like_DNA-bd_sf"/>
</dbReference>
<dbReference type="GO" id="GO:0003677">
    <property type="term" value="F:DNA binding"/>
    <property type="evidence" value="ECO:0007669"/>
    <property type="project" value="UniProtKB-KW"/>
</dbReference>
<keyword evidence="3" id="KW-0804">Transcription</keyword>
<dbReference type="RefSeq" id="WP_188991200.1">
    <property type="nucleotide sequence ID" value="NZ_BMHP01000001.1"/>
</dbReference>
<dbReference type="SUPFAM" id="SSF46785">
    <property type="entry name" value="Winged helix' DNA-binding domain"/>
    <property type="match status" value="1"/>
</dbReference>
<keyword evidence="2" id="KW-0238">DNA-binding</keyword>
<dbReference type="InterPro" id="IPR000835">
    <property type="entry name" value="HTH_MarR-typ"/>
</dbReference>